<keyword evidence="5 7" id="KW-1133">Transmembrane helix</keyword>
<proteinExistence type="predicted"/>
<dbReference type="EMBL" id="CP067341">
    <property type="protein sequence ID" value="QQP14787.1"/>
    <property type="molecule type" value="Genomic_DNA"/>
</dbReference>
<feature type="transmembrane region" description="Helical" evidence="7">
    <location>
        <begin position="166"/>
        <end position="186"/>
    </location>
</feature>
<feature type="transmembrane region" description="Helical" evidence="7">
    <location>
        <begin position="398"/>
        <end position="418"/>
    </location>
</feature>
<feature type="domain" description="Major facilitator superfamily (MFS) profile" evidence="8">
    <location>
        <begin position="30"/>
        <end position="423"/>
    </location>
</feature>
<dbReference type="PANTHER" id="PTHR23513">
    <property type="entry name" value="INTEGRAL MEMBRANE EFFLUX PROTEIN-RELATED"/>
    <property type="match status" value="1"/>
</dbReference>
<feature type="transmembrane region" description="Helical" evidence="7">
    <location>
        <begin position="192"/>
        <end position="213"/>
    </location>
</feature>
<evidence type="ECO:0000256" key="5">
    <source>
        <dbReference type="ARBA" id="ARBA00022989"/>
    </source>
</evidence>
<evidence type="ECO:0000313" key="10">
    <source>
        <dbReference type="Proteomes" id="UP000596049"/>
    </source>
</evidence>
<evidence type="ECO:0000256" key="4">
    <source>
        <dbReference type="ARBA" id="ARBA00022692"/>
    </source>
</evidence>
<feature type="transmembrane region" description="Helical" evidence="7">
    <location>
        <begin position="127"/>
        <end position="145"/>
    </location>
</feature>
<feature type="transmembrane region" description="Helical" evidence="7">
    <location>
        <begin position="100"/>
        <end position="121"/>
    </location>
</feature>
<dbReference type="PROSITE" id="PS50850">
    <property type="entry name" value="MFS"/>
    <property type="match status" value="1"/>
</dbReference>
<dbReference type="Pfam" id="PF07690">
    <property type="entry name" value="MFS_1"/>
    <property type="match status" value="1"/>
</dbReference>
<evidence type="ECO:0000256" key="6">
    <source>
        <dbReference type="ARBA" id="ARBA00023136"/>
    </source>
</evidence>
<evidence type="ECO:0000259" key="8">
    <source>
        <dbReference type="PROSITE" id="PS50850"/>
    </source>
</evidence>
<organism evidence="9 10">
    <name type="scientific">Lysinibacillus agricola</name>
    <dbReference type="NCBI Taxonomy" id="2590012"/>
    <lineage>
        <taxon>Bacteria</taxon>
        <taxon>Bacillati</taxon>
        <taxon>Bacillota</taxon>
        <taxon>Bacilli</taxon>
        <taxon>Bacillales</taxon>
        <taxon>Bacillaceae</taxon>
        <taxon>Lysinibacillus</taxon>
    </lineage>
</organism>
<dbReference type="InterPro" id="IPR036259">
    <property type="entry name" value="MFS_trans_sf"/>
</dbReference>
<accession>A0ABX7AXT9</accession>
<keyword evidence="3" id="KW-1003">Cell membrane</keyword>
<keyword evidence="4 7" id="KW-0812">Transmembrane</keyword>
<dbReference type="CDD" id="cd06173">
    <property type="entry name" value="MFS_MefA_like"/>
    <property type="match status" value="1"/>
</dbReference>
<feature type="transmembrane region" description="Helical" evidence="7">
    <location>
        <begin position="335"/>
        <end position="357"/>
    </location>
</feature>
<name>A0ABX7AXT9_9BACI</name>
<comment type="subcellular location">
    <subcellularLocation>
        <location evidence="1">Cell membrane</location>
        <topology evidence="1">Multi-pass membrane protein</topology>
    </subcellularLocation>
</comment>
<feature type="transmembrane region" description="Helical" evidence="7">
    <location>
        <begin position="248"/>
        <end position="270"/>
    </location>
</feature>
<feature type="transmembrane region" description="Helical" evidence="7">
    <location>
        <begin position="71"/>
        <end position="93"/>
    </location>
</feature>
<dbReference type="InterPro" id="IPR011701">
    <property type="entry name" value="MFS"/>
</dbReference>
<sequence>MWSHFCHGGIGLSNQEVPWSPTEEKDSSSLLKNRAFVFLWLSSTTSFVALSTYLFAEQWYIITVLKMESALGIVMMMTMIFRVLFMTVGGVLADRFRRSRIMLISSFIRCVIVVVMILFLQMSILEIWSLIGFAILFGIVDAFFSPANTSLLPSLVSNASITKANSFIQSSNQIAMFSGPMIGGWILSKGSFSLLFSIIAAFLFTTFLFSFCIGEQKRNVPPNNNSTKDELLDGLKYVWNMSFLKNMLIILIIINFFFFGPLQMGIPLIVTNVINGEALHLSFLQSSYQGGMLAGALTVGIVNFRKKRGLSILIIINVLGICLSLLGFINLLWQGIFLLSIMGILSSVINVSLISIIQEKSQEDKIGRVMSLVNAFSNGLVPVSYAFVSMALVMNLTISNIMLYCGCLIMCISLLYIFKSNVIKDVD</sequence>
<keyword evidence="6 7" id="KW-0472">Membrane</keyword>
<keyword evidence="10" id="KW-1185">Reference proteome</keyword>
<evidence type="ECO:0000256" key="2">
    <source>
        <dbReference type="ARBA" id="ARBA00022448"/>
    </source>
</evidence>
<dbReference type="SUPFAM" id="SSF103473">
    <property type="entry name" value="MFS general substrate transporter"/>
    <property type="match status" value="1"/>
</dbReference>
<gene>
    <name evidence="9" type="ORF">FJQ98_12735</name>
</gene>
<feature type="transmembrane region" description="Helical" evidence="7">
    <location>
        <begin position="35"/>
        <end position="56"/>
    </location>
</feature>
<keyword evidence="2" id="KW-0813">Transport</keyword>
<evidence type="ECO:0000313" key="9">
    <source>
        <dbReference type="EMBL" id="QQP14787.1"/>
    </source>
</evidence>
<evidence type="ECO:0000256" key="1">
    <source>
        <dbReference type="ARBA" id="ARBA00004651"/>
    </source>
</evidence>
<feature type="transmembrane region" description="Helical" evidence="7">
    <location>
        <begin position="369"/>
        <end position="392"/>
    </location>
</feature>
<feature type="transmembrane region" description="Helical" evidence="7">
    <location>
        <begin position="282"/>
        <end position="302"/>
    </location>
</feature>
<reference evidence="9 10" key="1">
    <citation type="submission" date="2020-01" db="EMBL/GenBank/DDBJ databases">
        <authorList>
            <person name="Liu G."/>
            <person name="Liu B."/>
        </authorList>
    </citation>
    <scope>NUCLEOTIDE SEQUENCE [LARGE SCALE GENOMIC DNA]</scope>
    <source>
        <strain evidence="9 10">FJAT-51161</strain>
    </source>
</reference>
<dbReference type="PANTHER" id="PTHR23513:SF6">
    <property type="entry name" value="MAJOR FACILITATOR SUPERFAMILY ASSOCIATED DOMAIN-CONTAINING PROTEIN"/>
    <property type="match status" value="1"/>
</dbReference>
<dbReference type="InterPro" id="IPR020846">
    <property type="entry name" value="MFS_dom"/>
</dbReference>
<feature type="transmembrane region" description="Helical" evidence="7">
    <location>
        <begin position="309"/>
        <end position="329"/>
    </location>
</feature>
<dbReference type="Proteomes" id="UP000596049">
    <property type="component" value="Chromosome"/>
</dbReference>
<protein>
    <submittedName>
        <fullName evidence="9">MFS transporter</fullName>
    </submittedName>
</protein>
<evidence type="ECO:0000256" key="7">
    <source>
        <dbReference type="SAM" id="Phobius"/>
    </source>
</evidence>
<evidence type="ECO:0000256" key="3">
    <source>
        <dbReference type="ARBA" id="ARBA00022475"/>
    </source>
</evidence>
<dbReference type="Gene3D" id="1.20.1250.20">
    <property type="entry name" value="MFS general substrate transporter like domains"/>
    <property type="match status" value="1"/>
</dbReference>